<organism evidence="1 2">
    <name type="scientific">Mycobacterium kubicae</name>
    <dbReference type="NCBI Taxonomy" id="120959"/>
    <lineage>
        <taxon>Bacteria</taxon>
        <taxon>Bacillati</taxon>
        <taxon>Actinomycetota</taxon>
        <taxon>Actinomycetes</taxon>
        <taxon>Mycobacteriales</taxon>
        <taxon>Mycobacteriaceae</taxon>
        <taxon>Mycobacterium</taxon>
        <taxon>Mycobacterium simiae complex</taxon>
    </lineage>
</organism>
<reference evidence="1 2" key="1">
    <citation type="journal article" date="2019" name="Emerg. Microbes Infect.">
        <title>Comprehensive subspecies identification of 175 nontuberculous mycobacteria species based on 7547 genomic profiles.</title>
        <authorList>
            <person name="Matsumoto Y."/>
            <person name="Kinjo T."/>
            <person name="Motooka D."/>
            <person name="Nabeya D."/>
            <person name="Jung N."/>
            <person name="Uechi K."/>
            <person name="Horii T."/>
            <person name="Iida T."/>
            <person name="Fujita J."/>
            <person name="Nakamura S."/>
        </authorList>
    </citation>
    <scope>NUCLEOTIDE SEQUENCE [LARGE SCALE GENOMIC DNA]</scope>
    <source>
        <strain evidence="1 2">JCM 13573</strain>
    </source>
</reference>
<keyword evidence="2" id="KW-1185">Reference proteome</keyword>
<evidence type="ECO:0000313" key="2">
    <source>
        <dbReference type="Proteomes" id="UP000465306"/>
    </source>
</evidence>
<gene>
    <name evidence="1" type="ORF">MKUB_19140</name>
</gene>
<name>A0ABQ1BL40_9MYCO</name>
<sequence length="90" mass="10157">MPTQKGEMTRMGGVPAGLTDSDVEHLAWEFLQSGYVGTTFANWSLDRRLDKFLRRRSLSRVADDGDLSNIVLDRIMTYLAGRSPLRAIRV</sequence>
<accession>A0ABQ1BL40</accession>
<dbReference type="EMBL" id="BLKU01000003">
    <property type="protein sequence ID" value="GFG64424.1"/>
    <property type="molecule type" value="Genomic_DNA"/>
</dbReference>
<dbReference type="Proteomes" id="UP000465306">
    <property type="component" value="Unassembled WGS sequence"/>
</dbReference>
<comment type="caution">
    <text evidence="1">The sequence shown here is derived from an EMBL/GenBank/DDBJ whole genome shotgun (WGS) entry which is preliminary data.</text>
</comment>
<evidence type="ECO:0000313" key="1">
    <source>
        <dbReference type="EMBL" id="GFG64424.1"/>
    </source>
</evidence>
<proteinExistence type="predicted"/>
<protein>
    <submittedName>
        <fullName evidence="1">Uncharacterized protein</fullName>
    </submittedName>
</protein>